<dbReference type="KEGG" id="fsl:EJO69_02875"/>
<sequence length="222" mass="24925">MPIERRLVAGNGSRRGCTLTREEAAAGEPCRACGLPVIDRLGNWPGTMYLSPEDRIEYDAAEARFKEMHPDCESHRWSISGSRATHCGFCCPPIPFSDAQLEAVAQIFRNSKTREEDLDIWERTLTCGHTIQRTVHRTNSGPGFSTEHCEQCDMTRGVVSSEKIVDAASRQRDAQRKRDEQVAKAEREVAKAEKAARNARKKLDELRKGRTLASTDEHYPAP</sequence>
<evidence type="ECO:0000256" key="1">
    <source>
        <dbReference type="SAM" id="MobiDB-lite"/>
    </source>
</evidence>
<evidence type="ECO:0000313" key="3">
    <source>
        <dbReference type="Proteomes" id="UP000270021"/>
    </source>
</evidence>
<evidence type="ECO:0000313" key="2">
    <source>
        <dbReference type="EMBL" id="AZN29366.1"/>
    </source>
</evidence>
<dbReference type="OrthoDB" id="4171568at2"/>
<dbReference type="Proteomes" id="UP000270021">
    <property type="component" value="Chromosome"/>
</dbReference>
<dbReference type="AlphaFoldDB" id="A0A3S8Z7S3"/>
<protein>
    <submittedName>
        <fullName evidence="2">Uncharacterized protein</fullName>
    </submittedName>
</protein>
<feature type="compositionally biased region" description="Basic and acidic residues" evidence="1">
    <location>
        <begin position="166"/>
        <end position="208"/>
    </location>
</feature>
<dbReference type="RefSeq" id="WP_126038984.1">
    <property type="nucleotide sequence ID" value="NZ_CP034438.1"/>
</dbReference>
<proteinExistence type="predicted"/>
<feature type="region of interest" description="Disordered" evidence="1">
    <location>
        <begin position="166"/>
        <end position="222"/>
    </location>
</feature>
<dbReference type="EMBL" id="CP034438">
    <property type="protein sequence ID" value="AZN29366.1"/>
    <property type="molecule type" value="Genomic_DNA"/>
</dbReference>
<reference evidence="2 3" key="1">
    <citation type="submission" date="2018-12" db="EMBL/GenBank/DDBJ databases">
        <title>Complete genome sequence of Flaviflexus salsibiostraticola KCTC 33148.</title>
        <authorList>
            <person name="Bae J.-W."/>
        </authorList>
    </citation>
    <scope>NUCLEOTIDE SEQUENCE [LARGE SCALE GENOMIC DNA]</scope>
    <source>
        <strain evidence="2 3">KCTC 33148</strain>
    </source>
</reference>
<name>A0A3S8Z7S3_9ACTO</name>
<organism evidence="2 3">
    <name type="scientific">Flaviflexus salsibiostraticola</name>
    <dbReference type="NCBI Taxonomy" id="1282737"/>
    <lineage>
        <taxon>Bacteria</taxon>
        <taxon>Bacillati</taxon>
        <taxon>Actinomycetota</taxon>
        <taxon>Actinomycetes</taxon>
        <taxon>Actinomycetales</taxon>
        <taxon>Actinomycetaceae</taxon>
        <taxon>Flaviflexus</taxon>
    </lineage>
</organism>
<gene>
    <name evidence="2" type="ORF">EJO69_02875</name>
</gene>
<accession>A0A3S8Z7S3</accession>
<keyword evidence="3" id="KW-1185">Reference proteome</keyword>